<dbReference type="EMBL" id="JBJJXI010000019">
    <property type="protein sequence ID" value="KAL3406214.1"/>
    <property type="molecule type" value="Genomic_DNA"/>
</dbReference>
<comment type="caution">
    <text evidence="5">The sequence shown here is derived from an EMBL/GenBank/DDBJ whole genome shotgun (WGS) entry which is preliminary data.</text>
</comment>
<dbReference type="Pfam" id="PF00135">
    <property type="entry name" value="COesterase"/>
    <property type="match status" value="1"/>
</dbReference>
<evidence type="ECO:0000256" key="2">
    <source>
        <dbReference type="SAM" id="MobiDB-lite"/>
    </source>
</evidence>
<dbReference type="InterPro" id="IPR050309">
    <property type="entry name" value="Type-B_Carboxylest/Lipase"/>
</dbReference>
<evidence type="ECO:0000313" key="5">
    <source>
        <dbReference type="EMBL" id="KAL3406214.1"/>
    </source>
</evidence>
<evidence type="ECO:0000256" key="3">
    <source>
        <dbReference type="SAM" id="Phobius"/>
    </source>
</evidence>
<feature type="transmembrane region" description="Helical" evidence="3">
    <location>
        <begin position="219"/>
        <end position="242"/>
    </location>
</feature>
<dbReference type="InterPro" id="IPR029058">
    <property type="entry name" value="AB_hydrolase_fold"/>
</dbReference>
<feature type="domain" description="Carboxylesterase type B" evidence="4">
    <location>
        <begin position="259"/>
        <end position="596"/>
    </location>
</feature>
<dbReference type="Proteomes" id="UP001627154">
    <property type="component" value="Unassembled WGS sequence"/>
</dbReference>
<gene>
    <name evidence="5" type="ORF">TKK_001583</name>
</gene>
<name>A0ABD2XMM5_9HYME</name>
<dbReference type="PANTHER" id="PTHR11559">
    <property type="entry name" value="CARBOXYLESTERASE"/>
    <property type="match status" value="1"/>
</dbReference>
<keyword evidence="3" id="KW-0472">Membrane</keyword>
<organism evidence="5 6">
    <name type="scientific">Trichogramma kaykai</name>
    <dbReference type="NCBI Taxonomy" id="54128"/>
    <lineage>
        <taxon>Eukaryota</taxon>
        <taxon>Metazoa</taxon>
        <taxon>Ecdysozoa</taxon>
        <taxon>Arthropoda</taxon>
        <taxon>Hexapoda</taxon>
        <taxon>Insecta</taxon>
        <taxon>Pterygota</taxon>
        <taxon>Neoptera</taxon>
        <taxon>Endopterygota</taxon>
        <taxon>Hymenoptera</taxon>
        <taxon>Apocrita</taxon>
        <taxon>Proctotrupomorpha</taxon>
        <taxon>Chalcidoidea</taxon>
        <taxon>Trichogrammatidae</taxon>
        <taxon>Trichogramma</taxon>
    </lineage>
</organism>
<keyword evidence="1" id="KW-0325">Glycoprotein</keyword>
<protein>
    <recommendedName>
        <fullName evidence="4">Carboxylesterase type B domain-containing protein</fullName>
    </recommendedName>
</protein>
<proteinExistence type="predicted"/>
<evidence type="ECO:0000256" key="1">
    <source>
        <dbReference type="ARBA" id="ARBA00023180"/>
    </source>
</evidence>
<accession>A0ABD2XMM5</accession>
<dbReference type="InterPro" id="IPR002018">
    <property type="entry name" value="CarbesteraseB"/>
</dbReference>
<dbReference type="PROSITE" id="PS00941">
    <property type="entry name" value="CARBOXYLESTERASE_B_2"/>
    <property type="match status" value="1"/>
</dbReference>
<dbReference type="InterPro" id="IPR019819">
    <property type="entry name" value="Carboxylesterase_B_CS"/>
</dbReference>
<dbReference type="AlphaFoldDB" id="A0ABD2XMM5"/>
<feature type="compositionally biased region" description="Basic and acidic residues" evidence="2">
    <location>
        <begin position="28"/>
        <end position="54"/>
    </location>
</feature>
<reference evidence="5 6" key="1">
    <citation type="journal article" date="2024" name="bioRxiv">
        <title>A reference genome for Trichogramma kaykai: A tiny desert-dwelling parasitoid wasp with competing sex-ratio distorters.</title>
        <authorList>
            <person name="Culotta J."/>
            <person name="Lindsey A.R."/>
        </authorList>
    </citation>
    <scope>NUCLEOTIDE SEQUENCE [LARGE SCALE GENOMIC DNA]</scope>
    <source>
        <strain evidence="5 6">KSX58</strain>
    </source>
</reference>
<feature type="compositionally biased region" description="Basic and acidic residues" evidence="2">
    <location>
        <begin position="89"/>
        <end position="113"/>
    </location>
</feature>
<evidence type="ECO:0000259" key="4">
    <source>
        <dbReference type="Pfam" id="PF00135"/>
    </source>
</evidence>
<feature type="region of interest" description="Disordered" evidence="2">
    <location>
        <begin position="1"/>
        <end position="117"/>
    </location>
</feature>
<dbReference type="SUPFAM" id="SSF53474">
    <property type="entry name" value="alpha/beta-Hydrolases"/>
    <property type="match status" value="1"/>
</dbReference>
<keyword evidence="6" id="KW-1185">Reference proteome</keyword>
<keyword evidence="3" id="KW-0812">Transmembrane</keyword>
<sequence>MSQTTDPQPAEQQPAQQQQQEPQQQEANKNEDKKEIADEEREKMLNAENSKHMDGGAAPAELSTEAAEPKPKRKIPIGAIKMPGLFRSKSKEPCKDEETKPAVDADGETKDVEANNTPAKEATSFADRGRNLLQSIKVPTALTNVLSKRKKEADTELATAGLASSETLDDADAAANKEKNNVGEDGMENVRLDAEAADGSPPTKPHPFWVFFTIARRHLFYSSVTLLILMFMIVIICFACVGPRRVVVQPTKDGKVYSQTSCGKIEGLIEEDAYVFRGIPYAVPPVGQRRWTKSEPLNKIEDCWNGTYLAHNSSHVCWQRNALGNINGAEDCLYLDVFTPQVSFEKPLPVVVMIGADTLSGPSPGIMVPSGKLAHVRDIVYVRPNFRLDVFGFLAAEPLSRDSRPKSSGNYGLTDIINVLNWVQLNIHYFGGDKSKVTLWGHRAGGSLVSALVGSRKASGTFQQAWISSGSAVSPTRDLIESEKENSMFLDSIQCKDADCLRSKNAEDIMEAVPPSWYASNTGLPASNQSEISKHEWLVRDGIIVQKHIGEIFSKTNNLPKVVIGATAQSGELPRSLSYNETATPEQIKRIVQESLIGLRGEADKALAQYNATVKDLHTMISDIRVVCPLMTIALMKEDIPFYVATFPRNEVADADADAAAILGFFSSKTPEQKRHLQAIQQLFNHFVWHGEVKDFTPSKKVLIVDQDVLPQSTYDNCKLWIENTLVPTNGKKD</sequence>
<keyword evidence="3" id="KW-1133">Transmembrane helix</keyword>
<evidence type="ECO:0000313" key="6">
    <source>
        <dbReference type="Proteomes" id="UP001627154"/>
    </source>
</evidence>
<feature type="compositionally biased region" description="Low complexity" evidence="2">
    <location>
        <begin position="7"/>
        <end position="27"/>
    </location>
</feature>
<dbReference type="Gene3D" id="3.40.50.1820">
    <property type="entry name" value="alpha/beta hydrolase"/>
    <property type="match status" value="1"/>
</dbReference>